<dbReference type="OrthoDB" id="9807606at2"/>
<sequence length="267" mass="28390">MYETLVSERRDDVARITLNRPELHNAFNAALVAELTEALEAAERDPAVQAVLLTGAGPSFCAGADTRWMRGMAAASEAENKEDALRLAQLLRQLNFLAKPTIACVNGAAFGGGIGLIACCDIAIGSANASFGLSEVKLGLVPATISPYVVAAIGLRHARRLFVTGETFDAEHATAIGLLHECVPADALDDAVENVCKAMRRGGPLARREAKRLALRMGGMDAREAAHIDAENAELIARLRVSEEGQEGLGAFLEKRRASWRDAASDT</sequence>
<keyword evidence="4" id="KW-1185">Reference proteome</keyword>
<comment type="caution">
    <text evidence="2">The sequence shown here is derived from an EMBL/GenBank/DDBJ whole genome shotgun (WGS) entry which is preliminary data.</text>
</comment>
<dbReference type="EC" id="4.2.1.18" evidence="3"/>
<dbReference type="Proteomes" id="UP000560000">
    <property type="component" value="Unassembled WGS sequence"/>
</dbReference>
<keyword evidence="3" id="KW-0456">Lyase</keyword>
<reference evidence="3 5" key="2">
    <citation type="submission" date="2020-08" db="EMBL/GenBank/DDBJ databases">
        <title>Genomic Encyclopedia of Type Strains, Phase IV (KMG-IV): sequencing the most valuable type-strain genomes for metagenomic binning, comparative biology and taxonomic classification.</title>
        <authorList>
            <person name="Goeker M."/>
        </authorList>
    </citation>
    <scope>NUCLEOTIDE SEQUENCE [LARGE SCALE GENOMIC DNA]</scope>
    <source>
        <strain evidence="3 5">DSM 107085</strain>
    </source>
</reference>
<evidence type="ECO:0000256" key="1">
    <source>
        <dbReference type="ARBA" id="ARBA00005254"/>
    </source>
</evidence>
<proteinExistence type="inferred from homology"/>
<dbReference type="Gene3D" id="3.90.226.10">
    <property type="entry name" value="2-enoyl-CoA Hydratase, Chain A, domain 1"/>
    <property type="match status" value="1"/>
</dbReference>
<dbReference type="GO" id="GO:0004490">
    <property type="term" value="F:methylglutaconyl-CoA hydratase activity"/>
    <property type="evidence" value="ECO:0007669"/>
    <property type="project" value="UniProtKB-EC"/>
</dbReference>
<dbReference type="InterPro" id="IPR029045">
    <property type="entry name" value="ClpP/crotonase-like_dom_sf"/>
</dbReference>
<dbReference type="PANTHER" id="PTHR42964">
    <property type="entry name" value="ENOYL-COA HYDRATASE"/>
    <property type="match status" value="1"/>
</dbReference>
<dbReference type="STRING" id="1543381.LF63_0106600"/>
<dbReference type="InterPro" id="IPR001753">
    <property type="entry name" value="Enoyl-CoA_hydra/iso"/>
</dbReference>
<dbReference type="SUPFAM" id="SSF52096">
    <property type="entry name" value="ClpP/crotonase"/>
    <property type="match status" value="1"/>
</dbReference>
<gene>
    <name evidence="3" type="ORF">HNQ86_000910</name>
    <name evidence="2" type="ORF">LF63_0106600</name>
</gene>
<dbReference type="PANTHER" id="PTHR42964:SF1">
    <property type="entry name" value="POLYKETIDE BIOSYNTHESIS ENOYL-COA HYDRATASE PKSH-RELATED"/>
    <property type="match status" value="1"/>
</dbReference>
<dbReference type="EMBL" id="JROI01000010">
    <property type="protein sequence ID" value="KGI78404.1"/>
    <property type="molecule type" value="Genomic_DNA"/>
</dbReference>
<dbReference type="EMBL" id="JACHET010000001">
    <property type="protein sequence ID" value="MBB6183565.1"/>
    <property type="molecule type" value="Genomic_DNA"/>
</dbReference>
<reference evidence="2 4" key="1">
    <citation type="submission" date="2014-09" db="EMBL/GenBank/DDBJ databases">
        <title>Xanthomonadaceae 3.5X direct submission.</title>
        <authorList>
            <person name="Fang T."/>
            <person name="Wang H."/>
        </authorList>
    </citation>
    <scope>NUCLEOTIDE SEQUENCE [LARGE SCALE GENOMIC DNA]</scope>
    <source>
        <strain evidence="2 4">3.5X</strain>
    </source>
</reference>
<dbReference type="HOGENOM" id="CLU_009834_7_3_6"/>
<dbReference type="GO" id="GO:0008300">
    <property type="term" value="P:isoprenoid catabolic process"/>
    <property type="evidence" value="ECO:0007669"/>
    <property type="project" value="TreeGrafter"/>
</dbReference>
<dbReference type="InterPro" id="IPR051683">
    <property type="entry name" value="Enoyl-CoA_Hydratase/Isomerase"/>
</dbReference>
<dbReference type="FunFam" id="3.90.226.10:FF:000066">
    <property type="entry name" value="Enoyl-CoA hydratase"/>
    <property type="match status" value="1"/>
</dbReference>
<evidence type="ECO:0000313" key="5">
    <source>
        <dbReference type="Proteomes" id="UP000560000"/>
    </source>
</evidence>
<name>A0A099CXD7_9GAMM</name>
<evidence type="ECO:0000313" key="2">
    <source>
        <dbReference type="EMBL" id="KGI78404.1"/>
    </source>
</evidence>
<evidence type="ECO:0000313" key="4">
    <source>
        <dbReference type="Proteomes" id="UP000029708"/>
    </source>
</evidence>
<evidence type="ECO:0000313" key="3">
    <source>
        <dbReference type="EMBL" id="MBB6183565.1"/>
    </source>
</evidence>
<comment type="similarity">
    <text evidence="1">Belongs to the enoyl-CoA hydratase/isomerase family.</text>
</comment>
<protein>
    <submittedName>
        <fullName evidence="2">Enoyl-CoA hydratase</fullName>
    </submittedName>
    <submittedName>
        <fullName evidence="3">Methylglutaconyl-CoA hydratase</fullName>
        <ecNumber evidence="3">4.2.1.18</ecNumber>
    </submittedName>
</protein>
<dbReference type="RefSeq" id="WP_043100505.1">
    <property type="nucleotide sequence ID" value="NZ_JACHET010000001.1"/>
</dbReference>
<dbReference type="AlphaFoldDB" id="A0A099CXD7"/>
<dbReference type="CDD" id="cd06558">
    <property type="entry name" value="crotonase-like"/>
    <property type="match status" value="1"/>
</dbReference>
<dbReference type="Pfam" id="PF00378">
    <property type="entry name" value="ECH_1"/>
    <property type="match status" value="1"/>
</dbReference>
<organism evidence="2 4">
    <name type="scientific">Oleiagrimonas soli</name>
    <dbReference type="NCBI Taxonomy" id="1543381"/>
    <lineage>
        <taxon>Bacteria</taxon>
        <taxon>Pseudomonadati</taxon>
        <taxon>Pseudomonadota</taxon>
        <taxon>Gammaproteobacteria</taxon>
        <taxon>Lysobacterales</taxon>
        <taxon>Rhodanobacteraceae</taxon>
        <taxon>Oleiagrimonas</taxon>
    </lineage>
</organism>
<dbReference type="Proteomes" id="UP000029708">
    <property type="component" value="Unassembled WGS sequence"/>
</dbReference>
<dbReference type="Gene3D" id="1.10.12.10">
    <property type="entry name" value="Lyase 2-enoyl-coa Hydratase, Chain A, domain 2"/>
    <property type="match status" value="1"/>
</dbReference>
<dbReference type="InterPro" id="IPR014748">
    <property type="entry name" value="Enoyl-CoA_hydra_C"/>
</dbReference>
<accession>A0A099CXD7</accession>